<gene>
    <name evidence="1" type="primary">ORF203850</name>
</gene>
<dbReference type="AlphaFoldDB" id="A0A0B7BNB2"/>
<organism evidence="1">
    <name type="scientific">Arion vulgaris</name>
    <dbReference type="NCBI Taxonomy" id="1028688"/>
    <lineage>
        <taxon>Eukaryota</taxon>
        <taxon>Metazoa</taxon>
        <taxon>Spiralia</taxon>
        <taxon>Lophotrochozoa</taxon>
        <taxon>Mollusca</taxon>
        <taxon>Gastropoda</taxon>
        <taxon>Heterobranchia</taxon>
        <taxon>Euthyneura</taxon>
        <taxon>Panpulmonata</taxon>
        <taxon>Eupulmonata</taxon>
        <taxon>Stylommatophora</taxon>
        <taxon>Helicina</taxon>
        <taxon>Arionoidea</taxon>
        <taxon>Arionidae</taxon>
        <taxon>Arion</taxon>
    </lineage>
</organism>
<reference evidence="1" key="1">
    <citation type="submission" date="2014-12" db="EMBL/GenBank/DDBJ databases">
        <title>Insight into the proteome of Arion vulgaris.</title>
        <authorList>
            <person name="Aradska J."/>
            <person name="Bulat T."/>
            <person name="Smidak R."/>
            <person name="Sarate P."/>
            <person name="Gangsoo J."/>
            <person name="Sialana F."/>
            <person name="Bilban M."/>
            <person name="Lubec G."/>
        </authorList>
    </citation>
    <scope>NUCLEOTIDE SEQUENCE</scope>
    <source>
        <tissue evidence="1">Skin</tissue>
    </source>
</reference>
<sequence>YQSDAPQYVKTLNRTAPVSVETVTDLGRHMFHSYAVNYQHTIHILIGSNHK</sequence>
<feature type="non-terminal residue" evidence="1">
    <location>
        <position position="1"/>
    </location>
</feature>
<dbReference type="EMBL" id="HACG01047919">
    <property type="protein sequence ID" value="CEK94784.1"/>
    <property type="molecule type" value="Transcribed_RNA"/>
</dbReference>
<protein>
    <submittedName>
        <fullName evidence="1">Uncharacterized protein</fullName>
    </submittedName>
</protein>
<proteinExistence type="predicted"/>
<name>A0A0B7BNB2_9EUPU</name>
<evidence type="ECO:0000313" key="1">
    <source>
        <dbReference type="EMBL" id="CEK94784.1"/>
    </source>
</evidence>
<accession>A0A0B7BNB2</accession>